<feature type="compositionally biased region" description="Basic residues" evidence="1">
    <location>
        <begin position="311"/>
        <end position="327"/>
    </location>
</feature>
<name>A0A8X7T9Z1_CANPA</name>
<feature type="compositionally biased region" description="Pro residues" evidence="1">
    <location>
        <begin position="375"/>
        <end position="385"/>
    </location>
</feature>
<proteinExistence type="predicted"/>
<feature type="compositionally biased region" description="Polar residues" evidence="1">
    <location>
        <begin position="17"/>
        <end position="52"/>
    </location>
</feature>
<organism evidence="3 4">
    <name type="scientific">Candida parapsilosis</name>
    <name type="common">Yeast</name>
    <dbReference type="NCBI Taxonomy" id="5480"/>
    <lineage>
        <taxon>Eukaryota</taxon>
        <taxon>Fungi</taxon>
        <taxon>Dikarya</taxon>
        <taxon>Ascomycota</taxon>
        <taxon>Saccharomycotina</taxon>
        <taxon>Pichiomycetes</taxon>
        <taxon>Debaryomycetaceae</taxon>
        <taxon>Candida/Lodderomyces clade</taxon>
        <taxon>Candida</taxon>
    </lineage>
</organism>
<dbReference type="Proteomes" id="UP000590412">
    <property type="component" value="Unassembled WGS sequence"/>
</dbReference>
<comment type="caution">
    <text evidence="3">The sequence shown here is derived from an EMBL/GenBank/DDBJ whole genome shotgun (WGS) entry which is preliminary data.</text>
</comment>
<feature type="compositionally biased region" description="Polar residues" evidence="1">
    <location>
        <begin position="172"/>
        <end position="184"/>
    </location>
</feature>
<dbReference type="SUPFAM" id="SSF57701">
    <property type="entry name" value="Zn2/Cys6 DNA-binding domain"/>
    <property type="match status" value="1"/>
</dbReference>
<gene>
    <name evidence="3" type="ORF">FOB60_003757</name>
</gene>
<dbReference type="PANTHER" id="PTHR47431:SF1">
    <property type="entry name" value="ZN(II)2CYS6 TRANSCRIPTION FACTOR (EUROFUNG)"/>
    <property type="match status" value="1"/>
</dbReference>
<dbReference type="CDD" id="cd00067">
    <property type="entry name" value="GAL4"/>
    <property type="match status" value="1"/>
</dbReference>
<accession>A0A8X7T9Z1</accession>
<evidence type="ECO:0000313" key="4">
    <source>
        <dbReference type="Proteomes" id="UP000590412"/>
    </source>
</evidence>
<feature type="compositionally biased region" description="Basic and acidic residues" evidence="1">
    <location>
        <begin position="268"/>
        <end position="278"/>
    </location>
</feature>
<dbReference type="GO" id="GO:0008270">
    <property type="term" value="F:zinc ion binding"/>
    <property type="evidence" value="ECO:0007669"/>
    <property type="project" value="InterPro"/>
</dbReference>
<dbReference type="EMBL" id="JABWAB010000005">
    <property type="protein sequence ID" value="KAF6051089.1"/>
    <property type="molecule type" value="Genomic_DNA"/>
</dbReference>
<feature type="region of interest" description="Disordered" evidence="1">
    <location>
        <begin position="114"/>
        <end position="502"/>
    </location>
</feature>
<feature type="compositionally biased region" description="Basic residues" evidence="1">
    <location>
        <begin position="386"/>
        <end position="406"/>
    </location>
</feature>
<feature type="region of interest" description="Disordered" evidence="1">
    <location>
        <begin position="1"/>
        <end position="59"/>
    </location>
</feature>
<dbReference type="InterPro" id="IPR001138">
    <property type="entry name" value="Zn2Cys6_DnaBD"/>
</dbReference>
<dbReference type="PROSITE" id="PS50048">
    <property type="entry name" value="ZN2_CY6_FUNGAL_2"/>
    <property type="match status" value="1"/>
</dbReference>
<dbReference type="PANTHER" id="PTHR47431">
    <property type="entry name" value="ZN(II)2CYS6 TRANSCRIPTION FACTOR (EUROFUNG)-RELATED"/>
    <property type="match status" value="1"/>
</dbReference>
<sequence>MSDTAQLDTSDPIARPNHTTFNPQHNSRMSSASPSAQMSTLRSETSNNTNQHRPSRRVARRACLSCREKKIKCDGEPVCAISSADGINKVVPEKTRTCSNCKFLGLECVFVQSNRGGRRKRRDANDSVSQTGSTTSTAQLKKTRTESSNTGTFTNDINQNATDRAPTDQDDSVQSSTARVSSFILSGKDKPNVPIPPPIQSNFPTPLDRLPPPMSSTSESQNIRSEHGRAFSKAPYPEFDDMVRSDTTRSNSYDFPRFPFASRPGGGRRYEDIDRPDETETESSFRLSSVPPKGPRDGRGPPSPHGFGRGPPHRRGPPPSPPHRHHHHMDDYYSLPPPPPPPPFGFHHGPPPPFPPPFPPPPPPPPGHFSHFHPHFPPPPPPPPPHFRHHYGMHKHHPHRHRHRFYDHRYEEDDEDDETLEGQYSPKRRERRKNERDSYSESSRAKSRKRSSVSSSRTTSSSESDYRGTSSSMASKLPLRNDRDAPSVDGYKVPLASSHPETFVANPPQVVTKKSTQPFSDDHLAQYDLPNWQTLDKILSAYYIYNQPNHQLFPGKHILLRNLSLNTDSSVLHAIIATVCITATRLDPHLAISNDENYWIGNIYKYWDNLNGIGIMICYKLIPKCTSVRYDMRLINQFNAKILETIHENNYVEIYSQRRFDQSEANRGTSNQKNNSMFGTSRQVYERELVLRLIWSFYIHHIILLRFNQGRPYYKLSMIVDDFKFDYERDHYSNNILLPLNDYDYMTLNLANNNRTSWKQLHDKVHFPSDASSLILASKIFERLLTKLSNDELTFDNLITADEFNVEFSNKIKNQYVSIKEDKKLIVVNTSYWFANMILRVSEVLQYSYFISDVMKFRMYKHKFSHSTEEANSNQISFTPIICDEIRDCGDVTSKLSQFTSNQWRSLIEIVKSMNGFISLLEFAPSQEYPDYAIVLGPALINDDQSINKPNPVSNAINKSTEWYDSPELHSTVKQSWNKLPQYALSFSAGLLSIMCSLAVLTKYVKLSIKADSKCISVEFLQTGEVREFPDTKADTIDEIDNVVESFNTSVALKHVSSLCEFIKFKLSYSNVELMQSTIQKMNKVTQHLESILSS</sequence>
<evidence type="ECO:0000313" key="3">
    <source>
        <dbReference type="EMBL" id="KAF6051089.1"/>
    </source>
</evidence>
<feature type="compositionally biased region" description="Pro residues" evidence="1">
    <location>
        <begin position="335"/>
        <end position="367"/>
    </location>
</feature>
<feature type="compositionally biased region" description="Low complexity" evidence="1">
    <location>
        <begin position="452"/>
        <end position="463"/>
    </location>
</feature>
<feature type="domain" description="Zn(2)-C6 fungal-type" evidence="2">
    <location>
        <begin position="62"/>
        <end position="110"/>
    </location>
</feature>
<dbReference type="GO" id="GO:0000981">
    <property type="term" value="F:DNA-binding transcription factor activity, RNA polymerase II-specific"/>
    <property type="evidence" value="ECO:0007669"/>
    <property type="project" value="InterPro"/>
</dbReference>
<feature type="compositionally biased region" description="Polar residues" evidence="1">
    <location>
        <begin position="126"/>
        <end position="162"/>
    </location>
</feature>
<dbReference type="InterPro" id="IPR036864">
    <property type="entry name" value="Zn2-C6_fun-type_DNA-bd_sf"/>
</dbReference>
<reference evidence="3" key="1">
    <citation type="submission" date="2020-03" db="EMBL/GenBank/DDBJ databases">
        <title>FDA dAtabase for Regulatory Grade micrObial Sequences (FDA-ARGOS): Supporting development and validation of Infectious Disease Dx tests.</title>
        <authorList>
            <person name="Campos J."/>
            <person name="Goldberg B."/>
            <person name="Tallon L."/>
            <person name="Sadzewicz L."/>
            <person name="Vavikolanu K."/>
            <person name="Mehta A."/>
            <person name="Aluvathingal J."/>
            <person name="Nadendla S."/>
            <person name="Nandy P."/>
            <person name="Geyer C."/>
            <person name="Yan Y."/>
            <person name="Sichtig H."/>
        </authorList>
    </citation>
    <scope>NUCLEOTIDE SEQUENCE [LARGE SCALE GENOMIC DNA]</scope>
    <source>
        <strain evidence="3">FDAARGOS_652</strain>
    </source>
</reference>
<dbReference type="SMART" id="SM00066">
    <property type="entry name" value="GAL4"/>
    <property type="match status" value="1"/>
</dbReference>
<evidence type="ECO:0000256" key="1">
    <source>
        <dbReference type="SAM" id="MobiDB-lite"/>
    </source>
</evidence>
<dbReference type="OrthoDB" id="10067394at2759"/>
<dbReference type="AlphaFoldDB" id="A0A8X7T9Z1"/>
<protein>
    <submittedName>
        <fullName evidence="3">Fungal Zn(2)-Cys(6) binuclear cluster domain family protein</fullName>
    </submittedName>
</protein>
<dbReference type="Gene3D" id="4.10.240.10">
    <property type="entry name" value="Zn(2)-C6 fungal-type DNA-binding domain"/>
    <property type="match status" value="1"/>
</dbReference>
<evidence type="ECO:0000259" key="2">
    <source>
        <dbReference type="PROSITE" id="PS50048"/>
    </source>
</evidence>